<dbReference type="PANTHER" id="PTHR13422">
    <property type="entry name" value="SIN3-HDAC COMPLEX-ASSOCIATED FACTOR"/>
    <property type="match status" value="1"/>
</dbReference>
<name>A0A7I8VIV9_9ANNE</name>
<dbReference type="PANTHER" id="PTHR13422:SF12">
    <property type="entry name" value="SIN3-HDAC COMPLEX-ASSOCIATED FACTOR"/>
    <property type="match status" value="1"/>
</dbReference>
<feature type="region of interest" description="Disordered" evidence="1">
    <location>
        <begin position="69"/>
        <end position="117"/>
    </location>
</feature>
<dbReference type="GO" id="GO:0030336">
    <property type="term" value="P:negative regulation of cell migration"/>
    <property type="evidence" value="ECO:0007669"/>
    <property type="project" value="TreeGrafter"/>
</dbReference>
<proteinExistence type="predicted"/>
<evidence type="ECO:0000256" key="1">
    <source>
        <dbReference type="SAM" id="MobiDB-lite"/>
    </source>
</evidence>
<dbReference type="InterPro" id="IPR026065">
    <property type="entry name" value="FAM60A"/>
</dbReference>
<dbReference type="GO" id="GO:0070822">
    <property type="term" value="C:Sin3-type complex"/>
    <property type="evidence" value="ECO:0007669"/>
    <property type="project" value="TreeGrafter"/>
</dbReference>
<keyword evidence="3" id="KW-1185">Reference proteome</keyword>
<sequence length="207" mass="23772">MFRNPNGCCICETKTSSSRFTASKPYEEHFKQCFNLIPTEERTGQMCNACVLLCKRHLKSGGVKTYERYVGSKAAPRGRRRRLPPPDENHRLSKGKKRPDFPSNSKGRRKKSKPKKKAFGALLDLQEFELSESEAEEDSYETRVYYTSSYIDLTISQPQKTCCGIVFVNKKGEVTVDSLLLSMWDCKSKSNCFNVNNIFRKCHLEDE</sequence>
<feature type="compositionally biased region" description="Basic residues" evidence="1">
    <location>
        <begin position="106"/>
        <end position="117"/>
    </location>
</feature>
<dbReference type="Pfam" id="PF15396">
    <property type="entry name" value="FAM60A"/>
    <property type="match status" value="1"/>
</dbReference>
<dbReference type="Proteomes" id="UP000549394">
    <property type="component" value="Unassembled WGS sequence"/>
</dbReference>
<dbReference type="OrthoDB" id="10023333at2759"/>
<reference evidence="2 3" key="1">
    <citation type="submission" date="2020-08" db="EMBL/GenBank/DDBJ databases">
        <authorList>
            <person name="Hejnol A."/>
        </authorList>
    </citation>
    <scope>NUCLEOTIDE SEQUENCE [LARGE SCALE GENOMIC DNA]</scope>
</reference>
<protein>
    <submittedName>
        <fullName evidence="2">DgyrCDS5135</fullName>
    </submittedName>
</protein>
<accession>A0A7I8VIV9</accession>
<gene>
    <name evidence="2" type="ORF">DGYR_LOCUS4864</name>
</gene>
<comment type="caution">
    <text evidence="2">The sequence shown here is derived from an EMBL/GenBank/DDBJ whole genome shotgun (WGS) entry which is preliminary data.</text>
</comment>
<organism evidence="2 3">
    <name type="scientific">Dimorphilus gyrociliatus</name>
    <dbReference type="NCBI Taxonomy" id="2664684"/>
    <lineage>
        <taxon>Eukaryota</taxon>
        <taxon>Metazoa</taxon>
        <taxon>Spiralia</taxon>
        <taxon>Lophotrochozoa</taxon>
        <taxon>Annelida</taxon>
        <taxon>Polychaeta</taxon>
        <taxon>Polychaeta incertae sedis</taxon>
        <taxon>Dinophilidae</taxon>
        <taxon>Dimorphilus</taxon>
    </lineage>
</organism>
<dbReference type="EMBL" id="CAJFCJ010000006">
    <property type="protein sequence ID" value="CAD5116222.1"/>
    <property type="molecule type" value="Genomic_DNA"/>
</dbReference>
<evidence type="ECO:0000313" key="2">
    <source>
        <dbReference type="EMBL" id="CAD5116222.1"/>
    </source>
</evidence>
<dbReference type="AlphaFoldDB" id="A0A7I8VIV9"/>
<evidence type="ECO:0000313" key="3">
    <source>
        <dbReference type="Proteomes" id="UP000549394"/>
    </source>
</evidence>